<accession>A0A0P7E7Y0</accession>
<proteinExistence type="predicted"/>
<dbReference type="PROSITE" id="PS51186">
    <property type="entry name" value="GNAT"/>
    <property type="match status" value="1"/>
</dbReference>
<evidence type="ECO:0000313" key="3">
    <source>
        <dbReference type="Proteomes" id="UP000565155"/>
    </source>
</evidence>
<dbReference type="InterPro" id="IPR000182">
    <property type="entry name" value="GNAT_dom"/>
</dbReference>
<comment type="caution">
    <text evidence="2">The sequence shown here is derived from an EMBL/GenBank/DDBJ whole genome shotgun (WGS) entry which is preliminary data.</text>
</comment>
<evidence type="ECO:0000256" key="1">
    <source>
        <dbReference type="ARBA" id="ARBA00022679"/>
    </source>
</evidence>
<organism evidence="2 3">
    <name type="scientific">Vibrio alginolyticus</name>
    <dbReference type="NCBI Taxonomy" id="663"/>
    <lineage>
        <taxon>Bacteria</taxon>
        <taxon>Pseudomonadati</taxon>
        <taxon>Pseudomonadota</taxon>
        <taxon>Gammaproteobacteria</taxon>
        <taxon>Vibrionales</taxon>
        <taxon>Vibrionaceae</taxon>
        <taxon>Vibrio</taxon>
    </lineage>
</organism>
<dbReference type="InterPro" id="IPR016181">
    <property type="entry name" value="Acyl_CoA_acyltransferase"/>
</dbReference>
<dbReference type="InterPro" id="IPR050769">
    <property type="entry name" value="NAT_camello-type"/>
</dbReference>
<dbReference type="CDD" id="cd04301">
    <property type="entry name" value="NAT_SF"/>
    <property type="match status" value="1"/>
</dbReference>
<gene>
    <name evidence="2" type="ORF">HKB35_23405</name>
</gene>
<sequence>MLNIRQARIEDISVIKKLQFQLNEYHQANLPDDFLSPEEIEQKIDLHKIIKSESSIFLVAESKGQLVGFVFGELWVRKSWTLKERKIANVEQIVVDSCFRSQGVGVALIEAFEERAISNGGEELWLEVYSFNESALALYRKAGIEPKIQIGQKALT</sequence>
<keyword evidence="1 2" id="KW-0808">Transferase</keyword>
<dbReference type="Gene3D" id="3.40.630.30">
    <property type="match status" value="1"/>
</dbReference>
<dbReference type="SUPFAM" id="SSF55729">
    <property type="entry name" value="Acyl-CoA N-acyltransferases (Nat)"/>
    <property type="match status" value="1"/>
</dbReference>
<dbReference type="Proteomes" id="UP000565155">
    <property type="component" value="Unassembled WGS sequence"/>
</dbReference>
<dbReference type="RefSeq" id="WP_005377057.1">
    <property type="nucleotide sequence ID" value="NZ_BTGI01000023.1"/>
</dbReference>
<dbReference type="AlphaFoldDB" id="A0A0P7E7Y0"/>
<dbReference type="PANTHER" id="PTHR13947">
    <property type="entry name" value="GNAT FAMILY N-ACETYLTRANSFERASE"/>
    <property type="match status" value="1"/>
</dbReference>
<dbReference type="GeneID" id="75167521"/>
<dbReference type="GO" id="GO:0008080">
    <property type="term" value="F:N-acetyltransferase activity"/>
    <property type="evidence" value="ECO:0007669"/>
    <property type="project" value="InterPro"/>
</dbReference>
<dbReference type="PANTHER" id="PTHR13947:SF37">
    <property type="entry name" value="LD18367P"/>
    <property type="match status" value="1"/>
</dbReference>
<dbReference type="OrthoDB" id="6869927at2"/>
<dbReference type="EMBL" id="JABCMA010000055">
    <property type="protein sequence ID" value="NMR76555.1"/>
    <property type="molecule type" value="Genomic_DNA"/>
</dbReference>
<protein>
    <submittedName>
        <fullName evidence="2">GNAT family N-acetyltransferase</fullName>
    </submittedName>
</protein>
<evidence type="ECO:0000313" key="2">
    <source>
        <dbReference type="EMBL" id="NMR76555.1"/>
    </source>
</evidence>
<reference evidence="2 3" key="1">
    <citation type="submission" date="2020-04" db="EMBL/GenBank/DDBJ databases">
        <title>Whole-genome sequencing of Vibrio spp. from China reveals different genetic environments of blaCTX-M-14 among diverse lineages.</title>
        <authorList>
            <person name="Zheng Z."/>
            <person name="Ye L."/>
            <person name="Chen S."/>
        </authorList>
    </citation>
    <scope>NUCLEOTIDE SEQUENCE [LARGE SCALE GENOMIC DNA]</scope>
    <source>
        <strain evidence="2 3">Vb1636</strain>
    </source>
</reference>
<name>A0A0P7E7Y0_VIBAL</name>
<dbReference type="Pfam" id="PF00583">
    <property type="entry name" value="Acetyltransf_1"/>
    <property type="match status" value="1"/>
</dbReference>